<reference evidence="2" key="1">
    <citation type="submission" date="2021-03" db="EMBL/GenBank/DDBJ databases">
        <title>Whole genome shotgun sequence of Actinoplanes auranticolor NBRC 12245.</title>
        <authorList>
            <person name="Komaki H."/>
            <person name="Tamura T."/>
        </authorList>
    </citation>
    <scope>NUCLEOTIDE SEQUENCE</scope>
    <source>
        <strain evidence="2">NBRC 12245</strain>
    </source>
</reference>
<evidence type="ECO:0000313" key="3">
    <source>
        <dbReference type="Proteomes" id="UP000681340"/>
    </source>
</evidence>
<feature type="signal peptide" evidence="1">
    <location>
        <begin position="1"/>
        <end position="19"/>
    </location>
</feature>
<accession>A0A919S7X0</accession>
<keyword evidence="3" id="KW-1185">Reference proteome</keyword>
<comment type="caution">
    <text evidence="2">The sequence shown here is derived from an EMBL/GenBank/DDBJ whole genome shotgun (WGS) entry which is preliminary data.</text>
</comment>
<protein>
    <submittedName>
        <fullName evidence="2">Uncharacterized protein</fullName>
    </submittedName>
</protein>
<evidence type="ECO:0000313" key="2">
    <source>
        <dbReference type="EMBL" id="GIM66305.1"/>
    </source>
</evidence>
<sequence>MNHAVTAATPLILMEGACAAVVTAFTITASVDVTVVVGGVAVAMTALCTRGAEPLPGIAERTEREPPREDR</sequence>
<dbReference type="EMBL" id="BOQL01000018">
    <property type="protein sequence ID" value="GIM66305.1"/>
    <property type="molecule type" value="Genomic_DNA"/>
</dbReference>
<evidence type="ECO:0000256" key="1">
    <source>
        <dbReference type="SAM" id="SignalP"/>
    </source>
</evidence>
<dbReference type="Proteomes" id="UP000681340">
    <property type="component" value="Unassembled WGS sequence"/>
</dbReference>
<name>A0A919S7X0_9ACTN</name>
<proteinExistence type="predicted"/>
<feature type="chain" id="PRO_5037710918" evidence="1">
    <location>
        <begin position="20"/>
        <end position="71"/>
    </location>
</feature>
<keyword evidence="1" id="KW-0732">Signal</keyword>
<dbReference type="RefSeq" id="WP_212988281.1">
    <property type="nucleotide sequence ID" value="NZ_BAABEA010000009.1"/>
</dbReference>
<organism evidence="2 3">
    <name type="scientific">Actinoplanes auranticolor</name>
    <dbReference type="NCBI Taxonomy" id="47988"/>
    <lineage>
        <taxon>Bacteria</taxon>
        <taxon>Bacillati</taxon>
        <taxon>Actinomycetota</taxon>
        <taxon>Actinomycetes</taxon>
        <taxon>Micromonosporales</taxon>
        <taxon>Micromonosporaceae</taxon>
        <taxon>Actinoplanes</taxon>
    </lineage>
</organism>
<dbReference type="AlphaFoldDB" id="A0A919S7X0"/>
<gene>
    <name evidence="2" type="ORF">Aau02nite_22550</name>
</gene>